<protein>
    <submittedName>
        <fullName evidence="2">Cobalamin-binding protein</fullName>
    </submittedName>
</protein>
<accession>A0A679HWN2</accession>
<evidence type="ECO:0000313" key="2">
    <source>
        <dbReference type="EMBL" id="BBU68161.1"/>
    </source>
</evidence>
<reference evidence="3" key="1">
    <citation type="submission" date="2020-01" db="EMBL/GenBank/DDBJ databases">
        <title>Phosphoaccumulans saitamaens gen. nov., sp. nov., a polyphosphate accumulating bacterium isolated from surface river water.</title>
        <authorList>
            <person name="Watanabe K."/>
            <person name="Suda W."/>
        </authorList>
    </citation>
    <scope>NUCLEOTIDE SEQUENCE [LARGE SCALE GENOMIC DNA]</scope>
    <source>
        <strain evidence="3">ICHIAU1</strain>
    </source>
</reference>
<keyword evidence="3" id="KW-1185">Reference proteome</keyword>
<dbReference type="GO" id="GO:0071281">
    <property type="term" value="P:cellular response to iron ion"/>
    <property type="evidence" value="ECO:0007669"/>
    <property type="project" value="TreeGrafter"/>
</dbReference>
<dbReference type="PANTHER" id="PTHR30535">
    <property type="entry name" value="VITAMIN B12-BINDING PROTEIN"/>
    <property type="match status" value="1"/>
</dbReference>
<dbReference type="PROSITE" id="PS50983">
    <property type="entry name" value="FE_B12_PBP"/>
    <property type="match status" value="1"/>
</dbReference>
<dbReference type="RefSeq" id="WP_162048900.1">
    <property type="nucleotide sequence ID" value="NZ_AP019011.1"/>
</dbReference>
<dbReference type="InterPro" id="IPR002491">
    <property type="entry name" value="ABC_transptr_periplasmic_BD"/>
</dbReference>
<sequence length="305" mass="33077">MNAFKSIALIVLSAWALLYVAGVQAAPISVKDDIGLTVVLPAPASRIVALSPSVVEVTYAAGAGDKIVATVEYSDYPASALKIPRVGGHSKIDLEAVIAAKPDLVIAWQSGNSPSAIEKIRQLGIPVYISQPHKMTDIPGEIERIGILAGTTPVANKAAQDFRKRYDALGKKYRDRPPVTVFYQVWQNPLITIGGQQIMSDAISLCRGQNIFADLKPLAPRVSFESVIAANPEAIVTSGMAVQNAEMLDAWKKWPNLTATQRNNFFFIQSDLMNRSGPRILDGTQILCEALQTARDHRPHAKVKQ</sequence>
<dbReference type="Gene3D" id="3.40.50.1980">
    <property type="entry name" value="Nitrogenase molybdenum iron protein domain"/>
    <property type="match status" value="2"/>
</dbReference>
<keyword evidence="1" id="KW-0732">Signal</keyword>
<dbReference type="Pfam" id="PF01497">
    <property type="entry name" value="Peripla_BP_2"/>
    <property type="match status" value="1"/>
</dbReference>
<dbReference type="OrthoDB" id="6495095at2"/>
<proteinExistence type="predicted"/>
<dbReference type="EMBL" id="AP022345">
    <property type="protein sequence ID" value="BBU68161.1"/>
    <property type="molecule type" value="Genomic_DNA"/>
</dbReference>
<dbReference type="SUPFAM" id="SSF53807">
    <property type="entry name" value="Helical backbone' metal receptor"/>
    <property type="match status" value="1"/>
</dbReference>
<evidence type="ECO:0000313" key="3">
    <source>
        <dbReference type="Proteomes" id="UP000463961"/>
    </source>
</evidence>
<dbReference type="InterPro" id="IPR050902">
    <property type="entry name" value="ABC_Transporter_SBP"/>
</dbReference>
<dbReference type="Proteomes" id="UP000463961">
    <property type="component" value="Chromosome"/>
</dbReference>
<name>A0A679HWN2_9RHOO</name>
<dbReference type="InterPro" id="IPR054828">
    <property type="entry name" value="Vit_B12_bind_prot"/>
</dbReference>
<gene>
    <name evidence="2" type="ORF">ICHIAU1_04440</name>
</gene>
<dbReference type="PANTHER" id="PTHR30535:SF34">
    <property type="entry name" value="MOLYBDATE-BINDING PROTEIN MOLA"/>
    <property type="match status" value="1"/>
</dbReference>
<dbReference type="NCBIfam" id="NF038402">
    <property type="entry name" value="TroA_like"/>
    <property type="match status" value="1"/>
</dbReference>
<evidence type="ECO:0000256" key="1">
    <source>
        <dbReference type="ARBA" id="ARBA00022729"/>
    </source>
</evidence>
<dbReference type="AlphaFoldDB" id="A0A679HWN2"/>
<dbReference type="CDD" id="cd01144">
    <property type="entry name" value="BtuF"/>
    <property type="match status" value="1"/>
</dbReference>
<organism evidence="2 3">
    <name type="scientific">Fluviibacter phosphoraccumulans</name>
    <dbReference type="NCBI Taxonomy" id="1751046"/>
    <lineage>
        <taxon>Bacteria</taxon>
        <taxon>Pseudomonadati</taxon>
        <taxon>Pseudomonadota</taxon>
        <taxon>Betaproteobacteria</taxon>
        <taxon>Rhodocyclales</taxon>
        <taxon>Fluviibacteraceae</taxon>
        <taxon>Fluviibacter</taxon>
    </lineage>
</organism>